<evidence type="ECO:0000313" key="3">
    <source>
        <dbReference type="Proteomes" id="UP001221757"/>
    </source>
</evidence>
<dbReference type="AlphaFoldDB" id="A0AAD7C0D6"/>
<feature type="region of interest" description="Disordered" evidence="1">
    <location>
        <begin position="91"/>
        <end position="144"/>
    </location>
</feature>
<evidence type="ECO:0000313" key="2">
    <source>
        <dbReference type="EMBL" id="KAJ7635623.1"/>
    </source>
</evidence>
<sequence length="190" mass="21476">MPTMMSPVPNAPMTTSRGRRQKRGSGKQVQRQDSVMVWMERKMEVDGAWNSRKRCRGEGWRGGQRGWKREEERAVEVRMEEGEWKQVFGERGKMKKKYEAQKEKQRESTRDEWRLTSQHSRPCSAQTTCPHLSPLPSPPAPSGACQAALLARRETKRGGVRAPRGQRAFEAGNVGLDALGLEEKEGVSVG</sequence>
<organism evidence="2 3">
    <name type="scientific">Mycena rosella</name>
    <name type="common">Pink bonnet</name>
    <name type="synonym">Agaricus rosellus</name>
    <dbReference type="NCBI Taxonomy" id="1033263"/>
    <lineage>
        <taxon>Eukaryota</taxon>
        <taxon>Fungi</taxon>
        <taxon>Dikarya</taxon>
        <taxon>Basidiomycota</taxon>
        <taxon>Agaricomycotina</taxon>
        <taxon>Agaricomycetes</taxon>
        <taxon>Agaricomycetidae</taxon>
        <taxon>Agaricales</taxon>
        <taxon>Marasmiineae</taxon>
        <taxon>Mycenaceae</taxon>
        <taxon>Mycena</taxon>
    </lineage>
</organism>
<keyword evidence="3" id="KW-1185">Reference proteome</keyword>
<feature type="region of interest" description="Disordered" evidence="1">
    <location>
        <begin position="47"/>
        <end position="70"/>
    </location>
</feature>
<dbReference type="Proteomes" id="UP001221757">
    <property type="component" value="Unassembled WGS sequence"/>
</dbReference>
<comment type="caution">
    <text evidence="2">The sequence shown here is derived from an EMBL/GenBank/DDBJ whole genome shotgun (WGS) entry which is preliminary data.</text>
</comment>
<accession>A0AAD7C0D6</accession>
<gene>
    <name evidence="2" type="ORF">B0H17DRAFT_1149672</name>
</gene>
<reference evidence="2" key="1">
    <citation type="submission" date="2023-03" db="EMBL/GenBank/DDBJ databases">
        <title>Massive genome expansion in bonnet fungi (Mycena s.s.) driven by repeated elements and novel gene families across ecological guilds.</title>
        <authorList>
            <consortium name="Lawrence Berkeley National Laboratory"/>
            <person name="Harder C.B."/>
            <person name="Miyauchi S."/>
            <person name="Viragh M."/>
            <person name="Kuo A."/>
            <person name="Thoen E."/>
            <person name="Andreopoulos B."/>
            <person name="Lu D."/>
            <person name="Skrede I."/>
            <person name="Drula E."/>
            <person name="Henrissat B."/>
            <person name="Morin E."/>
            <person name="Kohler A."/>
            <person name="Barry K."/>
            <person name="LaButti K."/>
            <person name="Morin E."/>
            <person name="Salamov A."/>
            <person name="Lipzen A."/>
            <person name="Mereny Z."/>
            <person name="Hegedus B."/>
            <person name="Baldrian P."/>
            <person name="Stursova M."/>
            <person name="Weitz H."/>
            <person name="Taylor A."/>
            <person name="Grigoriev I.V."/>
            <person name="Nagy L.G."/>
            <person name="Martin F."/>
            <person name="Kauserud H."/>
        </authorList>
    </citation>
    <scope>NUCLEOTIDE SEQUENCE</scope>
    <source>
        <strain evidence="2">CBHHK067</strain>
    </source>
</reference>
<proteinExistence type="predicted"/>
<feature type="region of interest" description="Disordered" evidence="1">
    <location>
        <begin position="1"/>
        <end position="34"/>
    </location>
</feature>
<feature type="compositionally biased region" description="Basic and acidic residues" evidence="1">
    <location>
        <begin position="91"/>
        <end position="114"/>
    </location>
</feature>
<protein>
    <submittedName>
        <fullName evidence="2">Uncharacterized protein</fullName>
    </submittedName>
</protein>
<dbReference type="EMBL" id="JARKIE010000470">
    <property type="protein sequence ID" value="KAJ7635623.1"/>
    <property type="molecule type" value="Genomic_DNA"/>
</dbReference>
<feature type="compositionally biased region" description="Polar residues" evidence="1">
    <location>
        <begin position="115"/>
        <end position="129"/>
    </location>
</feature>
<name>A0AAD7C0D6_MYCRO</name>
<evidence type="ECO:0000256" key="1">
    <source>
        <dbReference type="SAM" id="MobiDB-lite"/>
    </source>
</evidence>